<proteinExistence type="predicted"/>
<feature type="transmembrane region" description="Helical" evidence="18">
    <location>
        <begin position="22"/>
        <end position="45"/>
    </location>
</feature>
<dbReference type="GO" id="GO:0020037">
    <property type="term" value="F:heme binding"/>
    <property type="evidence" value="ECO:0007669"/>
    <property type="project" value="InterPro"/>
</dbReference>
<keyword evidence="7" id="KW-0997">Cell inner membrane</keyword>
<keyword evidence="13 18" id="KW-1133">Transmembrane helix</keyword>
<protein>
    <recommendedName>
        <fullName evidence="4">Succinate dehydrogenase hydrophobic membrane anchor subunit</fullName>
    </recommendedName>
</protein>
<keyword evidence="15 18" id="KW-0472">Membrane</keyword>
<evidence type="ECO:0000256" key="1">
    <source>
        <dbReference type="ARBA" id="ARBA00004050"/>
    </source>
</evidence>
<dbReference type="InterPro" id="IPR000701">
    <property type="entry name" value="SuccDH_FuR_B_TM-su"/>
</dbReference>
<evidence type="ECO:0000256" key="16">
    <source>
        <dbReference type="PIRSR" id="PIRSR000169-1"/>
    </source>
</evidence>
<evidence type="ECO:0000256" key="3">
    <source>
        <dbReference type="ARBA" id="ARBA00005163"/>
    </source>
</evidence>
<dbReference type="OrthoDB" id="5612767at2"/>
<dbReference type="InterPro" id="IPR034804">
    <property type="entry name" value="SQR/QFR_C/D"/>
</dbReference>
<dbReference type="AlphaFoldDB" id="A0A3N4U434"/>
<dbReference type="GO" id="GO:0009055">
    <property type="term" value="F:electron transfer activity"/>
    <property type="evidence" value="ECO:0007669"/>
    <property type="project" value="TreeGrafter"/>
</dbReference>
<evidence type="ECO:0000256" key="5">
    <source>
        <dbReference type="ARBA" id="ARBA00022448"/>
    </source>
</evidence>
<keyword evidence="11 17" id="KW-0479">Metal-binding</keyword>
<evidence type="ECO:0000256" key="10">
    <source>
        <dbReference type="ARBA" id="ARBA00022692"/>
    </source>
</evidence>
<comment type="caution">
    <text evidence="19">The sequence shown here is derived from an EMBL/GenBank/DDBJ whole genome shotgun (WGS) entry which is preliminary data.</text>
</comment>
<dbReference type="Proteomes" id="UP000272193">
    <property type="component" value="Unassembled WGS sequence"/>
</dbReference>
<evidence type="ECO:0000256" key="8">
    <source>
        <dbReference type="ARBA" id="ARBA00022532"/>
    </source>
</evidence>
<dbReference type="GO" id="GO:0017004">
    <property type="term" value="P:cytochrome complex assembly"/>
    <property type="evidence" value="ECO:0007669"/>
    <property type="project" value="TreeGrafter"/>
</dbReference>
<keyword evidence="12" id="KW-0249">Electron transport</keyword>
<dbReference type="PANTHER" id="PTHR38689:SF1">
    <property type="entry name" value="SUCCINATE DEHYDROGENASE HYDROPHOBIC MEMBRANE ANCHOR SUBUNIT"/>
    <property type="match status" value="1"/>
</dbReference>
<comment type="subcellular location">
    <subcellularLocation>
        <location evidence="2">Cell inner membrane</location>
        <topology evidence="2">Multi-pass membrane protein</topology>
    </subcellularLocation>
</comment>
<accession>A0A3N4U434</accession>
<dbReference type="SUPFAM" id="SSF81343">
    <property type="entry name" value="Fumarate reductase respiratory complex transmembrane subunits"/>
    <property type="match status" value="1"/>
</dbReference>
<feature type="transmembrane region" description="Helical" evidence="18">
    <location>
        <begin position="66"/>
        <end position="87"/>
    </location>
</feature>
<name>A0A3N4U434_9BURK</name>
<organism evidence="19 20">
    <name type="scientific">Tibeticola sediminis</name>
    <dbReference type="NCBI Taxonomy" id="1917811"/>
    <lineage>
        <taxon>Bacteria</taxon>
        <taxon>Pseudomonadati</taxon>
        <taxon>Pseudomonadota</taxon>
        <taxon>Betaproteobacteria</taxon>
        <taxon>Burkholderiales</taxon>
        <taxon>Comamonadaceae</taxon>
        <taxon>Tibeticola</taxon>
    </lineage>
</organism>
<dbReference type="PIRSF" id="PIRSF000169">
    <property type="entry name" value="SDH_D"/>
    <property type="match status" value="1"/>
</dbReference>
<evidence type="ECO:0000256" key="12">
    <source>
        <dbReference type="ARBA" id="ARBA00022982"/>
    </source>
</evidence>
<evidence type="ECO:0000256" key="13">
    <source>
        <dbReference type="ARBA" id="ARBA00022989"/>
    </source>
</evidence>
<feature type="transmembrane region" description="Helical" evidence="18">
    <location>
        <begin position="99"/>
        <end position="120"/>
    </location>
</feature>
<reference evidence="19 20" key="1">
    <citation type="submission" date="2018-11" db="EMBL/GenBank/DDBJ databases">
        <title>Genomic Encyclopedia of Type Strains, Phase IV (KMG-IV): sequencing the most valuable type-strain genomes for metagenomic binning, comparative biology and taxonomic classification.</title>
        <authorList>
            <person name="Goeker M."/>
        </authorList>
    </citation>
    <scope>NUCLEOTIDE SEQUENCE [LARGE SCALE GENOMIC DNA]</scope>
    <source>
        <strain evidence="19 20">DSM 101684</strain>
    </source>
</reference>
<evidence type="ECO:0000256" key="18">
    <source>
        <dbReference type="SAM" id="Phobius"/>
    </source>
</evidence>
<evidence type="ECO:0000256" key="4">
    <source>
        <dbReference type="ARBA" id="ARBA00019425"/>
    </source>
</evidence>
<dbReference type="UniPathway" id="UPA00223"/>
<dbReference type="GO" id="GO:0005886">
    <property type="term" value="C:plasma membrane"/>
    <property type="evidence" value="ECO:0007669"/>
    <property type="project" value="UniProtKB-SubCell"/>
</dbReference>
<keyword evidence="8" id="KW-0816">Tricarboxylic acid cycle</keyword>
<dbReference type="CDD" id="cd03494">
    <property type="entry name" value="SQR_TypeC_SdhD"/>
    <property type="match status" value="1"/>
</dbReference>
<evidence type="ECO:0000256" key="2">
    <source>
        <dbReference type="ARBA" id="ARBA00004429"/>
    </source>
</evidence>
<gene>
    <name evidence="19" type="ORF">EDC62_2409</name>
</gene>
<evidence type="ECO:0000256" key="9">
    <source>
        <dbReference type="ARBA" id="ARBA00022617"/>
    </source>
</evidence>
<keyword evidence="6" id="KW-1003">Cell membrane</keyword>
<dbReference type="PANTHER" id="PTHR38689">
    <property type="entry name" value="SUCCINATE DEHYDROGENASE HYDROPHOBIC MEMBRANE ANCHOR SUBUNIT"/>
    <property type="match status" value="1"/>
</dbReference>
<keyword evidence="20" id="KW-1185">Reference proteome</keyword>
<sequence length="122" mass="13632">MATVNYGPKRRVVGAHYGVRDWLAQGATAAVLAAFTLVVLVQLLFSAGPIGYDTWAGIFAARWMKVLTFSVIVALIWHAWIGVRNIWMDYAKPTSVRLVLQVFTLVWLLGCAGWAIEVLWRL</sequence>
<keyword evidence="9 17" id="KW-0349">Heme</keyword>
<evidence type="ECO:0000256" key="7">
    <source>
        <dbReference type="ARBA" id="ARBA00022519"/>
    </source>
</evidence>
<comment type="function">
    <text evidence="1">Membrane-anchoring subunit of succinate dehydrogenase (SDH).</text>
</comment>
<evidence type="ECO:0000256" key="17">
    <source>
        <dbReference type="PIRSR" id="PIRSR000169-2"/>
    </source>
</evidence>
<evidence type="ECO:0000256" key="11">
    <source>
        <dbReference type="ARBA" id="ARBA00022723"/>
    </source>
</evidence>
<comment type="pathway">
    <text evidence="3">Carbohydrate metabolism; tricarboxylic acid cycle.</text>
</comment>
<dbReference type="InterPro" id="IPR014312">
    <property type="entry name" value="Succ_DH_anchor"/>
</dbReference>
<evidence type="ECO:0000256" key="15">
    <source>
        <dbReference type="ARBA" id="ARBA00023136"/>
    </source>
</evidence>
<dbReference type="Pfam" id="PF01127">
    <property type="entry name" value="Sdh_cyt"/>
    <property type="match status" value="1"/>
</dbReference>
<dbReference type="GO" id="GO:0046872">
    <property type="term" value="F:metal ion binding"/>
    <property type="evidence" value="ECO:0007669"/>
    <property type="project" value="UniProtKB-KW"/>
</dbReference>
<evidence type="ECO:0000256" key="14">
    <source>
        <dbReference type="ARBA" id="ARBA00023004"/>
    </source>
</evidence>
<keyword evidence="14 17" id="KW-0408">Iron</keyword>
<dbReference type="EMBL" id="RKQL01000006">
    <property type="protein sequence ID" value="RPE64588.1"/>
    <property type="molecule type" value="Genomic_DNA"/>
</dbReference>
<dbReference type="Gene3D" id="1.20.1300.10">
    <property type="entry name" value="Fumarate reductase/succinate dehydrogenase, transmembrane subunit"/>
    <property type="match status" value="1"/>
</dbReference>
<evidence type="ECO:0000256" key="6">
    <source>
        <dbReference type="ARBA" id="ARBA00022475"/>
    </source>
</evidence>
<comment type="cofactor">
    <cofactor evidence="17">
        <name>heme</name>
        <dbReference type="ChEBI" id="CHEBI:30413"/>
    </cofactor>
    <text evidence="17">The heme is bound between the two transmembrane subunits.</text>
</comment>
<evidence type="ECO:0000313" key="19">
    <source>
        <dbReference type="EMBL" id="RPE64588.1"/>
    </source>
</evidence>
<evidence type="ECO:0000313" key="20">
    <source>
        <dbReference type="Proteomes" id="UP000272193"/>
    </source>
</evidence>
<feature type="binding site" description="axial binding residue" evidence="17">
    <location>
        <position position="78"/>
    </location>
    <ligand>
        <name>heme</name>
        <dbReference type="ChEBI" id="CHEBI:30413"/>
        <note>ligand shared with second transmembrane subunit</note>
    </ligand>
    <ligandPart>
        <name>Fe</name>
        <dbReference type="ChEBI" id="CHEBI:18248"/>
    </ligandPart>
</feature>
<dbReference type="NCBIfam" id="TIGR02968">
    <property type="entry name" value="succ_dehyd_anc"/>
    <property type="match status" value="1"/>
</dbReference>
<keyword evidence="5" id="KW-0813">Transport</keyword>
<feature type="binding site" evidence="16">
    <location>
        <position position="90"/>
    </location>
    <ligand>
        <name>a ubiquinone</name>
        <dbReference type="ChEBI" id="CHEBI:16389"/>
    </ligand>
</feature>
<dbReference type="RefSeq" id="WP_124224049.1">
    <property type="nucleotide sequence ID" value="NZ_RKQL01000006.1"/>
</dbReference>
<keyword evidence="10 18" id="KW-0812">Transmembrane</keyword>
<dbReference type="GO" id="GO:0006099">
    <property type="term" value="P:tricarboxylic acid cycle"/>
    <property type="evidence" value="ECO:0007669"/>
    <property type="project" value="UniProtKB-UniPathway"/>
</dbReference>